<keyword evidence="5 6" id="KW-0472">Membrane</keyword>
<dbReference type="InterPro" id="IPR052053">
    <property type="entry name" value="IM_YidH-like"/>
</dbReference>
<protein>
    <submittedName>
        <fullName evidence="8">DUF202 domain-containing protein</fullName>
    </submittedName>
</protein>
<evidence type="ECO:0000313" key="8">
    <source>
        <dbReference type="EMBL" id="WXB98227.1"/>
    </source>
</evidence>
<proteinExistence type="predicted"/>
<keyword evidence="9" id="KW-1185">Reference proteome</keyword>
<sequence length="121" mass="14001">MEKEKTISSKYIQQHLANERTYLAWVRTAIAIIGIGFLITNLHFSFMDKASPEANTLTIVIGVFSIICGFSLILFSTFDYRKKTKQIDEQTFRPSRHIVTWVSALLVVIILIFSLYFFLIF</sequence>
<dbReference type="PANTHER" id="PTHR34187">
    <property type="entry name" value="FGR18P"/>
    <property type="match status" value="1"/>
</dbReference>
<evidence type="ECO:0000256" key="6">
    <source>
        <dbReference type="SAM" id="Phobius"/>
    </source>
</evidence>
<feature type="transmembrane region" description="Helical" evidence="6">
    <location>
        <begin position="98"/>
        <end position="119"/>
    </location>
</feature>
<keyword evidence="4 6" id="KW-1133">Transmembrane helix</keyword>
<keyword evidence="2" id="KW-1003">Cell membrane</keyword>
<feature type="transmembrane region" description="Helical" evidence="6">
    <location>
        <begin position="56"/>
        <end position="78"/>
    </location>
</feature>
<dbReference type="Pfam" id="PF02656">
    <property type="entry name" value="DUF202"/>
    <property type="match status" value="1"/>
</dbReference>
<feature type="domain" description="DUF202" evidence="7">
    <location>
        <begin position="14"/>
        <end position="84"/>
    </location>
</feature>
<reference evidence="8 9" key="1">
    <citation type="submission" date="2024-02" db="EMBL/GenBank/DDBJ databases">
        <title>Seven novel Bacillus-like species.</title>
        <authorList>
            <person name="Liu G."/>
        </authorList>
    </citation>
    <scope>NUCLEOTIDE SEQUENCE [LARGE SCALE GENOMIC DNA]</scope>
    <source>
        <strain evidence="8 9">FJAT-52054</strain>
    </source>
</reference>
<dbReference type="Proteomes" id="UP001377337">
    <property type="component" value="Chromosome"/>
</dbReference>
<evidence type="ECO:0000256" key="5">
    <source>
        <dbReference type="ARBA" id="ARBA00023136"/>
    </source>
</evidence>
<comment type="subcellular location">
    <subcellularLocation>
        <location evidence="1">Cell membrane</location>
        <topology evidence="1">Multi-pass membrane protein</topology>
    </subcellularLocation>
</comment>
<evidence type="ECO:0000256" key="1">
    <source>
        <dbReference type="ARBA" id="ARBA00004651"/>
    </source>
</evidence>
<feature type="transmembrane region" description="Helical" evidence="6">
    <location>
        <begin position="21"/>
        <end position="44"/>
    </location>
</feature>
<dbReference type="EMBL" id="CP147407">
    <property type="protein sequence ID" value="WXB98227.1"/>
    <property type="molecule type" value="Genomic_DNA"/>
</dbReference>
<dbReference type="PANTHER" id="PTHR34187:SF2">
    <property type="entry name" value="DUF202 DOMAIN-CONTAINING PROTEIN"/>
    <property type="match status" value="1"/>
</dbReference>
<evidence type="ECO:0000259" key="7">
    <source>
        <dbReference type="Pfam" id="PF02656"/>
    </source>
</evidence>
<keyword evidence="3 6" id="KW-0812">Transmembrane</keyword>
<organism evidence="8 9">
    <name type="scientific">Metabacillus sediminis</name>
    <dbReference type="NCBI Taxonomy" id="3117746"/>
    <lineage>
        <taxon>Bacteria</taxon>
        <taxon>Bacillati</taxon>
        <taxon>Bacillota</taxon>
        <taxon>Bacilli</taxon>
        <taxon>Bacillales</taxon>
        <taxon>Bacillaceae</taxon>
        <taxon>Metabacillus</taxon>
    </lineage>
</organism>
<dbReference type="RefSeq" id="WP_338781152.1">
    <property type="nucleotide sequence ID" value="NZ_CP147407.1"/>
</dbReference>
<evidence type="ECO:0000256" key="3">
    <source>
        <dbReference type="ARBA" id="ARBA00022692"/>
    </source>
</evidence>
<evidence type="ECO:0000256" key="2">
    <source>
        <dbReference type="ARBA" id="ARBA00022475"/>
    </source>
</evidence>
<name>A0ABZ2NM61_9BACI</name>
<accession>A0ABZ2NM61</accession>
<evidence type="ECO:0000313" key="9">
    <source>
        <dbReference type="Proteomes" id="UP001377337"/>
    </source>
</evidence>
<evidence type="ECO:0000256" key="4">
    <source>
        <dbReference type="ARBA" id="ARBA00022989"/>
    </source>
</evidence>
<dbReference type="InterPro" id="IPR003807">
    <property type="entry name" value="DUF202"/>
</dbReference>
<gene>
    <name evidence="8" type="ORF">WCV65_07045</name>
</gene>